<feature type="transmembrane region" description="Helical" evidence="2">
    <location>
        <begin position="101"/>
        <end position="120"/>
    </location>
</feature>
<keyword evidence="2" id="KW-0472">Membrane</keyword>
<evidence type="ECO:0000256" key="1">
    <source>
        <dbReference type="SAM" id="Coils"/>
    </source>
</evidence>
<name>A0A2H4J540_9CAUD</name>
<keyword evidence="1" id="KW-0175">Coiled coil</keyword>
<gene>
    <name evidence="3" type="ORF">7F23_20</name>
</gene>
<accession>A0A2H4J540</accession>
<keyword evidence="2" id="KW-0812">Transmembrane</keyword>
<evidence type="ECO:0000256" key="2">
    <source>
        <dbReference type="SAM" id="Phobius"/>
    </source>
</evidence>
<feature type="coiled-coil region" evidence="1">
    <location>
        <begin position="9"/>
        <end position="86"/>
    </location>
</feature>
<reference evidence="3" key="1">
    <citation type="submission" date="2017-06" db="EMBL/GenBank/DDBJ databases">
        <title>Novel phages from South African skin metaviromes.</title>
        <authorList>
            <person name="van Zyl L.J."/>
            <person name="Abrahams Y."/>
            <person name="Stander E.A."/>
            <person name="Kirby B.M."/>
            <person name="Clavaud C."/>
            <person name="Farcet C."/>
            <person name="Breton L."/>
            <person name="Trindade M.I."/>
        </authorList>
    </citation>
    <scope>NUCLEOTIDE SEQUENCE</scope>
</reference>
<sequence length="123" mass="14075">MTETTEVSTKEMESIVQDHEKRILALEQNYGEVKQELTSVKTSQLEIKGTLLEEGQKQRELINKQREELEGQRKEQKELMQQLLTHTLGIKKNNNINIWKLALAIVGGGGFLYAVIDLIIKNV</sequence>
<dbReference type="EMBL" id="MF417886">
    <property type="protein sequence ID" value="ASN69133.1"/>
    <property type="molecule type" value="Genomic_DNA"/>
</dbReference>
<organism evidence="3">
    <name type="scientific">uncultured Caudovirales phage</name>
    <dbReference type="NCBI Taxonomy" id="2100421"/>
    <lineage>
        <taxon>Viruses</taxon>
        <taxon>Duplodnaviria</taxon>
        <taxon>Heunggongvirae</taxon>
        <taxon>Uroviricota</taxon>
        <taxon>Caudoviricetes</taxon>
        <taxon>Peduoviridae</taxon>
        <taxon>Maltschvirus</taxon>
        <taxon>Maltschvirus maltsch</taxon>
    </lineage>
</organism>
<evidence type="ECO:0000313" key="3">
    <source>
        <dbReference type="EMBL" id="ASN69133.1"/>
    </source>
</evidence>
<keyword evidence="2" id="KW-1133">Transmembrane helix</keyword>
<protein>
    <submittedName>
        <fullName evidence="3">Uncharacterized protein</fullName>
    </submittedName>
</protein>
<proteinExistence type="predicted"/>